<evidence type="ECO:0000256" key="3">
    <source>
        <dbReference type="ARBA" id="ARBA00023115"/>
    </source>
</evidence>
<dbReference type="InterPro" id="IPR029063">
    <property type="entry name" value="SAM-dependent_MTases_sf"/>
</dbReference>
<dbReference type="InterPro" id="IPR030374">
    <property type="entry name" value="PABS"/>
</dbReference>
<proteinExistence type="inferred from homology"/>
<accession>A0A814DZY3</accession>
<feature type="active site" description="Proton acceptor" evidence="4">
    <location>
        <position position="207"/>
    </location>
</feature>
<dbReference type="PROSITE" id="PS51006">
    <property type="entry name" value="PABS_2"/>
    <property type="match status" value="1"/>
</dbReference>
<dbReference type="PANTHER" id="PTHR43317">
    <property type="entry name" value="THERMOSPERMINE SYNTHASE ACAULIS5"/>
    <property type="match status" value="1"/>
</dbReference>
<dbReference type="GO" id="GO:0006596">
    <property type="term" value="P:polyamine biosynthetic process"/>
    <property type="evidence" value="ECO:0007669"/>
    <property type="project" value="UniProtKB-UniRule"/>
</dbReference>
<dbReference type="AlphaFoldDB" id="A0A814DZY3"/>
<dbReference type="Proteomes" id="UP000663828">
    <property type="component" value="Unassembled WGS sequence"/>
</dbReference>
<evidence type="ECO:0000256" key="5">
    <source>
        <dbReference type="SAM" id="Phobius"/>
    </source>
</evidence>
<protein>
    <recommendedName>
        <fullName evidence="6">PABS domain-containing protein</fullName>
    </recommendedName>
</protein>
<keyword evidence="2 4" id="KW-0808">Transferase</keyword>
<organism evidence="7 8">
    <name type="scientific">Adineta ricciae</name>
    <name type="common">Rotifer</name>
    <dbReference type="NCBI Taxonomy" id="249248"/>
    <lineage>
        <taxon>Eukaryota</taxon>
        <taxon>Metazoa</taxon>
        <taxon>Spiralia</taxon>
        <taxon>Gnathifera</taxon>
        <taxon>Rotifera</taxon>
        <taxon>Eurotatoria</taxon>
        <taxon>Bdelloidea</taxon>
        <taxon>Adinetida</taxon>
        <taxon>Adinetidae</taxon>
        <taxon>Adineta</taxon>
    </lineage>
</organism>
<dbReference type="Pfam" id="PF01564">
    <property type="entry name" value="Spermine_synth"/>
    <property type="match status" value="1"/>
</dbReference>
<keyword evidence="3 4" id="KW-0620">Polyamine biosynthesis</keyword>
<dbReference type="NCBIfam" id="NF037959">
    <property type="entry name" value="MFS_SpdSyn"/>
    <property type="match status" value="1"/>
</dbReference>
<sequence length="343" mass="40535">MASNKFNLQSGKFNKSVFSKIHSSRVHHLYRCVNVRNILIALCLFLIVYIVKAWRNRLSFGQYTYVFQRETILEKRSSRFHNITIAQSGPLRMLRFDMHGVEGIVHIHKPNILLFDYMRLQLLCLLWYSTPERVLILGLGAGILPRVLHHLSPSSTIDVVDIDTEVIDLARKYFHFNENQMIRTFVEDGRRFIERQTSNQYDVIIIDANTVNGHIPHDLRTVECLAEYIRILKRTGLLLANYPHEQESRYRETYSRALFKYIYRGKLPYNYVLIGLNQDTTVYNLQELQMRARNLQAVKSIPEMSWLEEVKYIHDEQQDHWNRSATIFTDKSYENFIGDSEQN</sequence>
<comment type="caution">
    <text evidence="7">The sequence shown here is derived from an EMBL/GenBank/DDBJ whole genome shotgun (WGS) entry which is preliminary data.</text>
</comment>
<keyword evidence="8" id="KW-1185">Reference proteome</keyword>
<dbReference type="PANTHER" id="PTHR43317:SF1">
    <property type="entry name" value="THERMOSPERMINE SYNTHASE ACAULIS5"/>
    <property type="match status" value="1"/>
</dbReference>
<dbReference type="EMBL" id="CAJNOR010000612">
    <property type="protein sequence ID" value="CAF0961915.1"/>
    <property type="molecule type" value="Genomic_DNA"/>
</dbReference>
<evidence type="ECO:0000256" key="4">
    <source>
        <dbReference type="PROSITE-ProRule" id="PRU00354"/>
    </source>
</evidence>
<reference evidence="7" key="1">
    <citation type="submission" date="2021-02" db="EMBL/GenBank/DDBJ databases">
        <authorList>
            <person name="Nowell W R."/>
        </authorList>
    </citation>
    <scope>NUCLEOTIDE SEQUENCE</scope>
</reference>
<feature type="transmembrane region" description="Helical" evidence="5">
    <location>
        <begin position="33"/>
        <end position="51"/>
    </location>
</feature>
<dbReference type="Gene3D" id="3.40.50.150">
    <property type="entry name" value="Vaccinia Virus protein VP39"/>
    <property type="match status" value="1"/>
</dbReference>
<evidence type="ECO:0000313" key="7">
    <source>
        <dbReference type="EMBL" id="CAF0961915.1"/>
    </source>
</evidence>
<evidence type="ECO:0000313" key="8">
    <source>
        <dbReference type="Proteomes" id="UP000663828"/>
    </source>
</evidence>
<keyword evidence="5" id="KW-0812">Transmembrane</keyword>
<evidence type="ECO:0000259" key="6">
    <source>
        <dbReference type="PROSITE" id="PS51006"/>
    </source>
</evidence>
<gene>
    <name evidence="7" type="ORF">XAT740_LOCUS11224</name>
</gene>
<comment type="similarity">
    <text evidence="1">Belongs to the spermidine/spermine synthase family.</text>
</comment>
<feature type="domain" description="PABS" evidence="6">
    <location>
        <begin position="47"/>
        <end position="208"/>
    </location>
</feature>
<evidence type="ECO:0000256" key="2">
    <source>
        <dbReference type="ARBA" id="ARBA00022679"/>
    </source>
</evidence>
<evidence type="ECO:0000256" key="1">
    <source>
        <dbReference type="ARBA" id="ARBA00007867"/>
    </source>
</evidence>
<keyword evidence="5" id="KW-1133">Transmembrane helix</keyword>
<dbReference type="GO" id="GO:0016740">
    <property type="term" value="F:transferase activity"/>
    <property type="evidence" value="ECO:0007669"/>
    <property type="project" value="UniProtKB-UniRule"/>
</dbReference>
<name>A0A814DZY3_ADIRI</name>
<dbReference type="SUPFAM" id="SSF53335">
    <property type="entry name" value="S-adenosyl-L-methionine-dependent methyltransferases"/>
    <property type="match status" value="1"/>
</dbReference>
<keyword evidence="5" id="KW-0472">Membrane</keyword>